<sequence length="104" mass="11176">MPRLLRPFLAATRALSAFIGDHAANMPGGAGWHRSRALTVPDNMSLLHPPPGSPQPNPVKQVFACLGPNFPADRLLPTVEDVRSAMLDAWQALATNLERIGSIT</sequence>
<dbReference type="AlphaFoldDB" id="A0A6B0Y1X9"/>
<name>A0A6B0Y1X9_9RHOB</name>
<proteinExistence type="predicted"/>
<gene>
    <name evidence="1" type="ORF">F4Y60_08165</name>
</gene>
<accession>A0A6B0Y1X9</accession>
<evidence type="ECO:0000313" key="1">
    <source>
        <dbReference type="EMBL" id="MXY34053.1"/>
    </source>
</evidence>
<dbReference type="EMBL" id="VXRY01000321">
    <property type="protein sequence ID" value="MXY34053.1"/>
    <property type="molecule type" value="Genomic_DNA"/>
</dbReference>
<protein>
    <submittedName>
        <fullName evidence="1">Uncharacterized protein</fullName>
    </submittedName>
</protein>
<comment type="caution">
    <text evidence="1">The sequence shown here is derived from an EMBL/GenBank/DDBJ whole genome shotgun (WGS) entry which is preliminary data.</text>
</comment>
<organism evidence="1">
    <name type="scientific">Boseongicola sp. SB0664_bin_43</name>
    <dbReference type="NCBI Taxonomy" id="2604844"/>
    <lineage>
        <taxon>Bacteria</taxon>
        <taxon>Pseudomonadati</taxon>
        <taxon>Pseudomonadota</taxon>
        <taxon>Alphaproteobacteria</taxon>
        <taxon>Rhodobacterales</taxon>
        <taxon>Paracoccaceae</taxon>
        <taxon>Boseongicola</taxon>
    </lineage>
</organism>
<reference evidence="1" key="1">
    <citation type="submission" date="2019-09" db="EMBL/GenBank/DDBJ databases">
        <title>Characterisation of the sponge microbiome using genome-centric metagenomics.</title>
        <authorList>
            <person name="Engelberts J.P."/>
            <person name="Robbins S.J."/>
            <person name="De Goeij J.M."/>
            <person name="Aranda M."/>
            <person name="Bell S.C."/>
            <person name="Webster N.S."/>
        </authorList>
    </citation>
    <scope>NUCLEOTIDE SEQUENCE</scope>
    <source>
        <strain evidence="1">SB0664_bin_43</strain>
    </source>
</reference>